<proteinExistence type="inferred from homology"/>
<feature type="compositionally biased region" description="Basic and acidic residues" evidence="2">
    <location>
        <begin position="236"/>
        <end position="247"/>
    </location>
</feature>
<feature type="domain" description="Transcription factor Iwr1" evidence="3">
    <location>
        <begin position="224"/>
        <end position="246"/>
    </location>
</feature>
<dbReference type="Pfam" id="PF08574">
    <property type="entry name" value="Iwr1"/>
    <property type="match status" value="1"/>
</dbReference>
<comment type="caution">
    <text evidence="4">The sequence shown here is derived from an EMBL/GenBank/DDBJ whole genome shotgun (WGS) entry which is preliminary data.</text>
</comment>
<feature type="compositionally biased region" description="Basic and acidic residues" evidence="2">
    <location>
        <begin position="349"/>
        <end position="359"/>
    </location>
</feature>
<sequence length="367" mass="40953">MSLPICNINDHAVPLLLQDLAVEPRQAWAMKLYQDLAMKPPQDLAMKPPQDLAMKQLRGLTLEPPQAPVMKQLRGLALELPQALVMKQLRGLALEPPQVLAMNLLHGLVMKPPRALAMKLLQACALSSSSAIIDINTKSQSTIVKLRHTNTQSNATEDCRQQESLRRALSCRGTPGHAGACRGKVLECRGTPWHAVVKCCISNVETELIFGSYRDNGLRTSSCSSEHESDDSNDENNWRNEYPDSEHSSIGSEDMVRAVENCRLEDDLSSDADEDKIYDEPSDLFNEDVKRYGEAYAKYKAKVLAEQPELANSSLVHCVVKDMDEESVDGYKGDSDDDGFYYGQEEDTDHFKDQYKGDSDSELYDPD</sequence>
<dbReference type="Proteomes" id="UP000653454">
    <property type="component" value="Unassembled WGS sequence"/>
</dbReference>
<feature type="region of interest" description="Disordered" evidence="2">
    <location>
        <begin position="220"/>
        <end position="252"/>
    </location>
</feature>
<dbReference type="AlphaFoldDB" id="A0A8S4F1E2"/>
<reference evidence="4" key="1">
    <citation type="submission" date="2020-11" db="EMBL/GenBank/DDBJ databases">
        <authorList>
            <person name="Whiteford S."/>
        </authorList>
    </citation>
    <scope>NUCLEOTIDE SEQUENCE</scope>
</reference>
<gene>
    <name evidence="4" type="ORF">PLXY2_LOCUS7478</name>
</gene>
<evidence type="ECO:0000259" key="3">
    <source>
        <dbReference type="Pfam" id="PF08574"/>
    </source>
</evidence>
<name>A0A8S4F1E2_PLUXY</name>
<comment type="similarity">
    <text evidence="1">Belongs to the IWR1/SLC7A6OS family.</text>
</comment>
<dbReference type="InterPro" id="IPR013883">
    <property type="entry name" value="TF_Iwr1_dom"/>
</dbReference>
<evidence type="ECO:0000256" key="1">
    <source>
        <dbReference type="ARBA" id="ARBA00010218"/>
    </source>
</evidence>
<evidence type="ECO:0000313" key="4">
    <source>
        <dbReference type="EMBL" id="CAG9121586.1"/>
    </source>
</evidence>
<keyword evidence="5" id="KW-1185">Reference proteome</keyword>
<accession>A0A8S4F1E2</accession>
<dbReference type="EMBL" id="CAJHNJ030000025">
    <property type="protein sequence ID" value="CAG9121586.1"/>
    <property type="molecule type" value="Genomic_DNA"/>
</dbReference>
<evidence type="ECO:0000256" key="2">
    <source>
        <dbReference type="SAM" id="MobiDB-lite"/>
    </source>
</evidence>
<protein>
    <submittedName>
        <fullName evidence="4">(diamondback moth) hypothetical protein</fullName>
    </submittedName>
</protein>
<feature type="compositionally biased region" description="Acidic residues" evidence="2">
    <location>
        <begin position="335"/>
        <end position="348"/>
    </location>
</feature>
<evidence type="ECO:0000313" key="5">
    <source>
        <dbReference type="Proteomes" id="UP000653454"/>
    </source>
</evidence>
<feature type="region of interest" description="Disordered" evidence="2">
    <location>
        <begin position="326"/>
        <end position="367"/>
    </location>
</feature>
<organism evidence="4 5">
    <name type="scientific">Plutella xylostella</name>
    <name type="common">Diamondback moth</name>
    <name type="synonym">Plutella maculipennis</name>
    <dbReference type="NCBI Taxonomy" id="51655"/>
    <lineage>
        <taxon>Eukaryota</taxon>
        <taxon>Metazoa</taxon>
        <taxon>Ecdysozoa</taxon>
        <taxon>Arthropoda</taxon>
        <taxon>Hexapoda</taxon>
        <taxon>Insecta</taxon>
        <taxon>Pterygota</taxon>
        <taxon>Neoptera</taxon>
        <taxon>Endopterygota</taxon>
        <taxon>Lepidoptera</taxon>
        <taxon>Glossata</taxon>
        <taxon>Ditrysia</taxon>
        <taxon>Yponomeutoidea</taxon>
        <taxon>Plutellidae</taxon>
        <taxon>Plutella</taxon>
    </lineage>
</organism>